<evidence type="ECO:0000256" key="7">
    <source>
        <dbReference type="ARBA" id="ARBA00022576"/>
    </source>
</evidence>
<dbReference type="Gene3D" id="3.20.10.10">
    <property type="entry name" value="D-amino Acid Aminotransferase, subunit A, domain 2"/>
    <property type="match status" value="1"/>
</dbReference>
<evidence type="ECO:0000256" key="1">
    <source>
        <dbReference type="ARBA" id="ARBA00001933"/>
    </source>
</evidence>
<dbReference type="CDD" id="cd01558">
    <property type="entry name" value="D-AAT_like"/>
    <property type="match status" value="1"/>
</dbReference>
<evidence type="ECO:0000313" key="19">
    <source>
        <dbReference type="Proteomes" id="UP000671913"/>
    </source>
</evidence>
<evidence type="ECO:0000256" key="17">
    <source>
        <dbReference type="RuleBase" id="RU364094"/>
    </source>
</evidence>
<evidence type="ECO:0000256" key="12">
    <source>
        <dbReference type="ARBA" id="ARBA00048212"/>
    </source>
</evidence>
<name>A0A975AUM7_9THEO</name>
<accession>A0A975AUM7</accession>
<comment type="pathway">
    <text evidence="4 17">Amino-acid biosynthesis; L-valine biosynthesis; L-valine from pyruvate: step 4/4.</text>
</comment>
<dbReference type="Pfam" id="PF01063">
    <property type="entry name" value="Aminotran_4"/>
    <property type="match status" value="1"/>
</dbReference>
<keyword evidence="10 16" id="KW-0663">Pyridoxal phosphate</keyword>
<evidence type="ECO:0000256" key="10">
    <source>
        <dbReference type="ARBA" id="ARBA00022898"/>
    </source>
</evidence>
<dbReference type="GO" id="GO:0004084">
    <property type="term" value="F:branched-chain-amino-acid transaminase activity"/>
    <property type="evidence" value="ECO:0007669"/>
    <property type="project" value="UniProtKB-EC"/>
</dbReference>
<reference evidence="18" key="1">
    <citation type="submission" date="2020-08" db="EMBL/GenBank/DDBJ databases">
        <title>Genomic insights into the carbon and energy metabolism of the first obligate autotrophic acetogenic bacterium Aceticella autotrophica gen. nov., sp. nov.</title>
        <authorList>
            <person name="Toshchakov S.V."/>
            <person name="Elcheninov A.G."/>
            <person name="Kublanov I.V."/>
            <person name="Frolov E.N."/>
            <person name="Lebedinsky A.V."/>
        </authorList>
    </citation>
    <scope>NUCLEOTIDE SEQUENCE</scope>
    <source>
        <strain evidence="18">3443-3Ac</strain>
    </source>
</reference>
<comment type="cofactor">
    <cofactor evidence="1 16">
        <name>pyridoxal 5'-phosphate</name>
        <dbReference type="ChEBI" id="CHEBI:597326"/>
    </cofactor>
</comment>
<dbReference type="KEGG" id="aaut:ACETAC_07645"/>
<gene>
    <name evidence="17 18" type="primary">ilvE</name>
    <name evidence="18" type="ORF">ACETAC_07645</name>
</gene>
<evidence type="ECO:0000313" key="18">
    <source>
        <dbReference type="EMBL" id="QSZ26762.1"/>
    </source>
</evidence>
<evidence type="ECO:0000256" key="5">
    <source>
        <dbReference type="ARBA" id="ARBA00005072"/>
    </source>
</evidence>
<sequence length="291" mass="32189">MSIVYINGEFVDSDKAVVSVFDHGYLYGDGIFEGIRAYNGTVFKLKEHLKRLYSMAKALLLDIPITMEEMEKKVCETVRKNNLKDAYIRLVVSRGKGDLGLDPYKCDKPTIVIIADKIALYPEETYEKGLKIITSTCRRNSIQSLDPQIKSLNYLNNILAKIEAVKAGYSEALLLNLEGYVVECTGDNIFIVSNGTLYTPPSAAGALGGITRATVIDIAKELNIPFEEKNISLFNVYTADECFLTGTAAEAIPVTEVDHRIIGSGKAGEITKKIISEFRKITSVYGTKVYE</sequence>
<comment type="catalytic activity">
    <reaction evidence="12 17">
        <text>L-valine + 2-oxoglutarate = 3-methyl-2-oxobutanoate + L-glutamate</text>
        <dbReference type="Rhea" id="RHEA:24813"/>
        <dbReference type="ChEBI" id="CHEBI:11851"/>
        <dbReference type="ChEBI" id="CHEBI:16810"/>
        <dbReference type="ChEBI" id="CHEBI:29985"/>
        <dbReference type="ChEBI" id="CHEBI:57762"/>
        <dbReference type="EC" id="2.6.1.42"/>
    </reaction>
</comment>
<dbReference type="InterPro" id="IPR018300">
    <property type="entry name" value="Aminotrans_IV_CS"/>
</dbReference>
<comment type="catalytic activity">
    <reaction evidence="13 17">
        <text>L-isoleucine + 2-oxoglutarate = (S)-3-methyl-2-oxopentanoate + L-glutamate</text>
        <dbReference type="Rhea" id="RHEA:24801"/>
        <dbReference type="ChEBI" id="CHEBI:16810"/>
        <dbReference type="ChEBI" id="CHEBI:29985"/>
        <dbReference type="ChEBI" id="CHEBI:35146"/>
        <dbReference type="ChEBI" id="CHEBI:58045"/>
        <dbReference type="EC" id="2.6.1.42"/>
    </reaction>
</comment>
<evidence type="ECO:0000256" key="16">
    <source>
        <dbReference type="RuleBase" id="RU004516"/>
    </source>
</evidence>
<dbReference type="NCBIfam" id="NF006185">
    <property type="entry name" value="PRK08320.1"/>
    <property type="match status" value="1"/>
</dbReference>
<evidence type="ECO:0000256" key="4">
    <source>
        <dbReference type="ARBA" id="ARBA00004931"/>
    </source>
</evidence>
<evidence type="ECO:0000256" key="14">
    <source>
        <dbReference type="ARBA" id="ARBA00049229"/>
    </source>
</evidence>
<evidence type="ECO:0000256" key="3">
    <source>
        <dbReference type="ARBA" id="ARBA00004824"/>
    </source>
</evidence>
<comment type="similarity">
    <text evidence="6 15">Belongs to the class-IV pyridoxal-phosphate-dependent aminotransferase family.</text>
</comment>
<dbReference type="EC" id="2.6.1.42" evidence="17"/>
<dbReference type="PANTHER" id="PTHR42743">
    <property type="entry name" value="AMINO-ACID AMINOTRANSFERASE"/>
    <property type="match status" value="1"/>
</dbReference>
<dbReference type="InterPro" id="IPR050571">
    <property type="entry name" value="Class-IV_PLP-Dep_Aminotrnsfr"/>
</dbReference>
<dbReference type="NCBIfam" id="TIGR01122">
    <property type="entry name" value="ilvE_I"/>
    <property type="match status" value="1"/>
</dbReference>
<keyword evidence="11 17" id="KW-0100">Branched-chain amino acid biosynthesis</keyword>
<dbReference type="GO" id="GO:0005829">
    <property type="term" value="C:cytosol"/>
    <property type="evidence" value="ECO:0007669"/>
    <property type="project" value="TreeGrafter"/>
</dbReference>
<dbReference type="InterPro" id="IPR043131">
    <property type="entry name" value="BCAT-like_N"/>
</dbReference>
<dbReference type="RefSeq" id="WP_284679445.1">
    <property type="nucleotide sequence ID" value="NZ_CP060096.1"/>
</dbReference>
<dbReference type="GO" id="GO:0008652">
    <property type="term" value="P:amino acid biosynthetic process"/>
    <property type="evidence" value="ECO:0007669"/>
    <property type="project" value="UniProtKB-KW"/>
</dbReference>
<dbReference type="FunFam" id="3.30.470.10:FF:000006">
    <property type="entry name" value="Branched-chain-amino-acid aminotransferase"/>
    <property type="match status" value="1"/>
</dbReference>
<dbReference type="GO" id="GO:0009082">
    <property type="term" value="P:branched-chain amino acid biosynthetic process"/>
    <property type="evidence" value="ECO:0007669"/>
    <property type="project" value="UniProtKB-KW"/>
</dbReference>
<dbReference type="PANTHER" id="PTHR42743:SF11">
    <property type="entry name" value="AMINODEOXYCHORISMATE LYASE"/>
    <property type="match status" value="1"/>
</dbReference>
<dbReference type="InterPro" id="IPR043132">
    <property type="entry name" value="BCAT-like_C"/>
</dbReference>
<dbReference type="Proteomes" id="UP000671913">
    <property type="component" value="Chromosome"/>
</dbReference>
<dbReference type="InterPro" id="IPR036038">
    <property type="entry name" value="Aminotransferase-like"/>
</dbReference>
<evidence type="ECO:0000256" key="6">
    <source>
        <dbReference type="ARBA" id="ARBA00009320"/>
    </source>
</evidence>
<evidence type="ECO:0000256" key="11">
    <source>
        <dbReference type="ARBA" id="ARBA00023304"/>
    </source>
</evidence>
<dbReference type="EMBL" id="CP060096">
    <property type="protein sequence ID" value="QSZ26762.1"/>
    <property type="molecule type" value="Genomic_DNA"/>
</dbReference>
<evidence type="ECO:0000256" key="13">
    <source>
        <dbReference type="ARBA" id="ARBA00048798"/>
    </source>
</evidence>
<protein>
    <recommendedName>
        <fullName evidence="17">Branched-chain-amino-acid aminotransferase</fullName>
        <shortName evidence="17">BCAT</shortName>
        <ecNumber evidence="17">2.6.1.42</ecNumber>
    </recommendedName>
</protein>
<evidence type="ECO:0000256" key="2">
    <source>
        <dbReference type="ARBA" id="ARBA00003109"/>
    </source>
</evidence>
<keyword evidence="19" id="KW-1185">Reference proteome</keyword>
<dbReference type="SUPFAM" id="SSF56752">
    <property type="entry name" value="D-aminoacid aminotransferase-like PLP-dependent enzymes"/>
    <property type="match status" value="1"/>
</dbReference>
<dbReference type="InterPro" id="IPR005785">
    <property type="entry name" value="B_amino_transI"/>
</dbReference>
<comment type="pathway">
    <text evidence="3 17">Amino-acid biosynthesis; L-isoleucine biosynthesis; L-isoleucine from 2-oxobutanoate: step 4/4.</text>
</comment>
<dbReference type="NCBIfam" id="NF005146">
    <property type="entry name" value="PRK06606.1"/>
    <property type="match status" value="1"/>
</dbReference>
<keyword evidence="9 17" id="KW-0808">Transferase</keyword>
<comment type="catalytic activity">
    <reaction evidence="14 17">
        <text>L-leucine + 2-oxoglutarate = 4-methyl-2-oxopentanoate + L-glutamate</text>
        <dbReference type="Rhea" id="RHEA:18321"/>
        <dbReference type="ChEBI" id="CHEBI:16810"/>
        <dbReference type="ChEBI" id="CHEBI:17865"/>
        <dbReference type="ChEBI" id="CHEBI:29985"/>
        <dbReference type="ChEBI" id="CHEBI:57427"/>
        <dbReference type="EC" id="2.6.1.42"/>
    </reaction>
</comment>
<dbReference type="Gene3D" id="3.30.470.10">
    <property type="match status" value="1"/>
</dbReference>
<evidence type="ECO:0000256" key="15">
    <source>
        <dbReference type="RuleBase" id="RU004106"/>
    </source>
</evidence>
<dbReference type="AlphaFoldDB" id="A0A975AUM7"/>
<evidence type="ECO:0000256" key="8">
    <source>
        <dbReference type="ARBA" id="ARBA00022605"/>
    </source>
</evidence>
<evidence type="ECO:0000256" key="9">
    <source>
        <dbReference type="ARBA" id="ARBA00022679"/>
    </source>
</evidence>
<proteinExistence type="inferred from homology"/>
<organism evidence="18 19">
    <name type="scientific">Aceticella autotrophica</name>
    <dbReference type="NCBI Taxonomy" id="2755338"/>
    <lineage>
        <taxon>Bacteria</taxon>
        <taxon>Bacillati</taxon>
        <taxon>Bacillota</taxon>
        <taxon>Clostridia</taxon>
        <taxon>Thermoanaerobacterales</taxon>
        <taxon>Thermoanaerobacteraceae</taxon>
        <taxon>Aceticella</taxon>
    </lineage>
</organism>
<dbReference type="FunFam" id="3.20.10.10:FF:000002">
    <property type="entry name" value="D-alanine aminotransferase"/>
    <property type="match status" value="1"/>
</dbReference>
<dbReference type="PROSITE" id="PS00770">
    <property type="entry name" value="AA_TRANSFER_CLASS_4"/>
    <property type="match status" value="1"/>
</dbReference>
<comment type="function">
    <text evidence="2 17">Acts on leucine, isoleucine and valine.</text>
</comment>
<keyword evidence="8 17" id="KW-0028">Amino-acid biosynthesis</keyword>
<comment type="pathway">
    <text evidence="5 17">Amino-acid biosynthesis; L-leucine biosynthesis; L-leucine from 3-methyl-2-oxobutanoate: step 4/4.</text>
</comment>
<dbReference type="InterPro" id="IPR001544">
    <property type="entry name" value="Aminotrans_IV"/>
</dbReference>
<keyword evidence="7 17" id="KW-0032">Aminotransferase</keyword>